<accession>A0AAE1V096</accession>
<protein>
    <submittedName>
        <fullName evidence="1">Uncharacterized protein</fullName>
    </submittedName>
</protein>
<comment type="caution">
    <text evidence="1">The sequence shown here is derived from an EMBL/GenBank/DDBJ whole genome shotgun (WGS) entry which is preliminary data.</text>
</comment>
<dbReference type="EMBL" id="JAVYJV010000016">
    <property type="protein sequence ID" value="KAK4350197.1"/>
    <property type="molecule type" value="Genomic_DNA"/>
</dbReference>
<dbReference type="Proteomes" id="UP001291623">
    <property type="component" value="Unassembled WGS sequence"/>
</dbReference>
<evidence type="ECO:0000313" key="1">
    <source>
        <dbReference type="EMBL" id="KAK4350197.1"/>
    </source>
</evidence>
<keyword evidence="2" id="KW-1185">Reference proteome</keyword>
<dbReference type="PANTHER" id="PTHR33132:SF135">
    <property type="entry name" value="OS02G0799700 PROTEIN"/>
    <property type="match status" value="1"/>
</dbReference>
<name>A0AAE1V096_9SOLA</name>
<dbReference type="AlphaFoldDB" id="A0AAE1V096"/>
<gene>
    <name evidence="1" type="ORF">RND71_029510</name>
</gene>
<evidence type="ECO:0000313" key="2">
    <source>
        <dbReference type="Proteomes" id="UP001291623"/>
    </source>
</evidence>
<dbReference type="PANTHER" id="PTHR33132">
    <property type="entry name" value="OSJNBB0118P14.9 PROTEIN"/>
    <property type="match status" value="1"/>
</dbReference>
<organism evidence="1 2">
    <name type="scientific">Anisodus tanguticus</name>
    <dbReference type="NCBI Taxonomy" id="243964"/>
    <lineage>
        <taxon>Eukaryota</taxon>
        <taxon>Viridiplantae</taxon>
        <taxon>Streptophyta</taxon>
        <taxon>Embryophyta</taxon>
        <taxon>Tracheophyta</taxon>
        <taxon>Spermatophyta</taxon>
        <taxon>Magnoliopsida</taxon>
        <taxon>eudicotyledons</taxon>
        <taxon>Gunneridae</taxon>
        <taxon>Pentapetalae</taxon>
        <taxon>asterids</taxon>
        <taxon>lamiids</taxon>
        <taxon>Solanales</taxon>
        <taxon>Solanaceae</taxon>
        <taxon>Solanoideae</taxon>
        <taxon>Hyoscyameae</taxon>
        <taxon>Anisodus</taxon>
    </lineage>
</organism>
<proteinExistence type="predicted"/>
<sequence>MPTSRKVTTSSRTCLCSPTSHPGSFRCSLHRKQFIGTSMSHSTHKSDVSFKNTTSTTTDMSKVNLFKDFLTHFIKPTNHHQQRKKNFQPRPTRFCILDGNQSQLAVS</sequence>
<reference evidence="1" key="1">
    <citation type="submission" date="2023-12" db="EMBL/GenBank/DDBJ databases">
        <title>Genome assembly of Anisodus tanguticus.</title>
        <authorList>
            <person name="Wang Y.-J."/>
        </authorList>
    </citation>
    <scope>NUCLEOTIDE SEQUENCE</scope>
    <source>
        <strain evidence="1">KB-2021</strain>
        <tissue evidence="1">Leaf</tissue>
    </source>
</reference>